<comment type="caution">
    <text evidence="7">The sequence shown here is derived from an EMBL/GenBank/DDBJ whole genome shotgun (WGS) entry which is preliminary data.</text>
</comment>
<dbReference type="Pfam" id="PF13416">
    <property type="entry name" value="SBP_bac_8"/>
    <property type="match status" value="1"/>
</dbReference>
<dbReference type="PANTHER" id="PTHR30006">
    <property type="entry name" value="THIAMINE-BINDING PERIPLASMIC PROTEIN-RELATED"/>
    <property type="match status" value="1"/>
</dbReference>
<evidence type="ECO:0000256" key="4">
    <source>
        <dbReference type="ARBA" id="ARBA00022729"/>
    </source>
</evidence>
<evidence type="ECO:0000256" key="5">
    <source>
        <dbReference type="ARBA" id="ARBA00022764"/>
    </source>
</evidence>
<feature type="chain" id="PRO_5045136366" evidence="6">
    <location>
        <begin position="26"/>
        <end position="346"/>
    </location>
</feature>
<feature type="signal peptide" evidence="6">
    <location>
        <begin position="1"/>
        <end position="25"/>
    </location>
</feature>
<dbReference type="InterPro" id="IPR006059">
    <property type="entry name" value="SBP"/>
</dbReference>
<dbReference type="EMBL" id="JAXCLW010000004">
    <property type="protein sequence ID" value="MDY0884435.1"/>
    <property type="molecule type" value="Genomic_DNA"/>
</dbReference>
<keyword evidence="3" id="KW-0813">Transport</keyword>
<dbReference type="CDD" id="cd13589">
    <property type="entry name" value="PBP2_polyamine_RpCGA009"/>
    <property type="match status" value="1"/>
</dbReference>
<evidence type="ECO:0000313" key="8">
    <source>
        <dbReference type="Proteomes" id="UP001279642"/>
    </source>
</evidence>
<sequence length="346" mass="37616">MGKVKLAGIFALAGATLAMASAAHAEGTITVASFGGTYQEAQTKAFFDPVAKELGITIKQDTTSGLDDVRLQVTGNAVKWDIAEMGADECARGTKEGLFEKLDYNVIKSDGIDPRLVHDDWVGISYTSVVLIYRTDVFKDGNGPKTWADFWDVKKFPGRRALGAFPTESLMVAALADGVPMDKFYPLDIERAVKSLEKIKPNIDVWWSSGAQALQLLKDGEVDMASIWNGRATTLKTGGAPVAFSYDNGVFTADCMIIPKGSKNKDLAMKALARFVSPDLQANLPLLVANGPVNQKAFDTGKIPAEKMPSINSSPENMKHQILLDPVFWGEHQVEAQEQFDNLIQQ</sequence>
<evidence type="ECO:0000256" key="3">
    <source>
        <dbReference type="ARBA" id="ARBA00022448"/>
    </source>
</evidence>
<keyword evidence="5" id="KW-0574">Periplasm</keyword>
<dbReference type="SUPFAM" id="SSF53850">
    <property type="entry name" value="Periplasmic binding protein-like II"/>
    <property type="match status" value="1"/>
</dbReference>
<dbReference type="PANTHER" id="PTHR30006:SF3">
    <property type="entry name" value="THIAMINE-BINDING PERIPLASMIC PROTEIN"/>
    <property type="match status" value="1"/>
</dbReference>
<reference evidence="7 8" key="1">
    <citation type="journal article" date="2016" name="Antonie Van Leeuwenhoek">
        <title>Dongia soli sp. nov., isolated from soil from Dokdo, Korea.</title>
        <authorList>
            <person name="Kim D.U."/>
            <person name="Lee H."/>
            <person name="Kim H."/>
            <person name="Kim S.G."/>
            <person name="Ka J.O."/>
        </authorList>
    </citation>
    <scope>NUCLEOTIDE SEQUENCE [LARGE SCALE GENOMIC DNA]</scope>
    <source>
        <strain evidence="7 8">D78</strain>
    </source>
</reference>
<comment type="similarity">
    <text evidence="2">Belongs to the bacterial solute-binding protein 1 family.</text>
</comment>
<protein>
    <submittedName>
        <fullName evidence="7">ABC transporter substrate-binding protein</fullName>
    </submittedName>
</protein>
<organism evidence="7 8">
    <name type="scientific">Dongia soli</name>
    <dbReference type="NCBI Taxonomy" id="600628"/>
    <lineage>
        <taxon>Bacteria</taxon>
        <taxon>Pseudomonadati</taxon>
        <taxon>Pseudomonadota</taxon>
        <taxon>Alphaproteobacteria</taxon>
        <taxon>Rhodospirillales</taxon>
        <taxon>Dongiaceae</taxon>
        <taxon>Dongia</taxon>
    </lineage>
</organism>
<evidence type="ECO:0000256" key="1">
    <source>
        <dbReference type="ARBA" id="ARBA00004418"/>
    </source>
</evidence>
<evidence type="ECO:0000256" key="2">
    <source>
        <dbReference type="ARBA" id="ARBA00008520"/>
    </source>
</evidence>
<keyword evidence="4 6" id="KW-0732">Signal</keyword>
<dbReference type="Proteomes" id="UP001279642">
    <property type="component" value="Unassembled WGS sequence"/>
</dbReference>
<evidence type="ECO:0000313" key="7">
    <source>
        <dbReference type="EMBL" id="MDY0884435.1"/>
    </source>
</evidence>
<name>A0ABU5EFZ0_9PROT</name>
<gene>
    <name evidence="7" type="ORF">SMD27_16445</name>
</gene>
<dbReference type="Gene3D" id="3.40.190.10">
    <property type="entry name" value="Periplasmic binding protein-like II"/>
    <property type="match status" value="2"/>
</dbReference>
<dbReference type="RefSeq" id="WP_320509498.1">
    <property type="nucleotide sequence ID" value="NZ_JAXCLW010000004.1"/>
</dbReference>
<comment type="subcellular location">
    <subcellularLocation>
        <location evidence="1">Periplasm</location>
    </subcellularLocation>
</comment>
<keyword evidence="8" id="KW-1185">Reference proteome</keyword>
<proteinExistence type="inferred from homology"/>
<accession>A0ABU5EFZ0</accession>
<evidence type="ECO:0000256" key="6">
    <source>
        <dbReference type="SAM" id="SignalP"/>
    </source>
</evidence>